<gene>
    <name evidence="3" type="primary">LOC113466250</name>
</gene>
<dbReference type="PaxDb" id="121845-A0A3Q0IRM7"/>
<keyword evidence="2" id="KW-1185">Reference proteome</keyword>
<evidence type="ECO:0000313" key="2">
    <source>
        <dbReference type="Proteomes" id="UP000079169"/>
    </source>
</evidence>
<reference evidence="3" key="1">
    <citation type="submission" date="2025-08" db="UniProtKB">
        <authorList>
            <consortium name="RefSeq"/>
        </authorList>
    </citation>
    <scope>IDENTIFICATION</scope>
</reference>
<sequence length="151" mass="16970">MANYFLLLLVVCFALTKETVLGDNDPSEIQLEGFDPNDPAHQKALKAFQNVLDGKSEPTLYESVKSNLASYAPNLRSLSSNLPTSYIPSLPSPSSYLPSSWSWTPTNYLPSWGTVIRAKKFPEGRTLLVSHDFMTLKFNLRNVEHSVKRYT</sequence>
<feature type="chain" id="PRO_5018162967" evidence="1">
    <location>
        <begin position="23"/>
        <end position="151"/>
    </location>
</feature>
<dbReference type="GeneID" id="113466250"/>
<keyword evidence="1" id="KW-0732">Signal</keyword>
<dbReference type="AlphaFoldDB" id="A0A3Q0IRM7"/>
<dbReference type="Proteomes" id="UP000079169">
    <property type="component" value="Unplaced"/>
</dbReference>
<dbReference type="KEGG" id="dci:113466250"/>
<accession>A0A3Q0IRM7</accession>
<name>A0A3Q0IRM7_DIACI</name>
<dbReference type="RefSeq" id="XP_026677278.1">
    <property type="nucleotide sequence ID" value="XM_026821477.1"/>
</dbReference>
<evidence type="ECO:0000256" key="1">
    <source>
        <dbReference type="SAM" id="SignalP"/>
    </source>
</evidence>
<proteinExistence type="predicted"/>
<protein>
    <submittedName>
        <fullName evidence="3">Uncharacterized protein LOC113466250</fullName>
    </submittedName>
</protein>
<organism evidence="2 3">
    <name type="scientific">Diaphorina citri</name>
    <name type="common">Asian citrus psyllid</name>
    <dbReference type="NCBI Taxonomy" id="121845"/>
    <lineage>
        <taxon>Eukaryota</taxon>
        <taxon>Metazoa</taxon>
        <taxon>Ecdysozoa</taxon>
        <taxon>Arthropoda</taxon>
        <taxon>Hexapoda</taxon>
        <taxon>Insecta</taxon>
        <taxon>Pterygota</taxon>
        <taxon>Neoptera</taxon>
        <taxon>Paraneoptera</taxon>
        <taxon>Hemiptera</taxon>
        <taxon>Sternorrhyncha</taxon>
        <taxon>Psylloidea</taxon>
        <taxon>Psyllidae</taxon>
        <taxon>Diaphorininae</taxon>
        <taxon>Diaphorina</taxon>
    </lineage>
</organism>
<feature type="signal peptide" evidence="1">
    <location>
        <begin position="1"/>
        <end position="22"/>
    </location>
</feature>
<evidence type="ECO:0000313" key="3">
    <source>
        <dbReference type="RefSeq" id="XP_026677278.1"/>
    </source>
</evidence>